<organism evidence="2 3">
    <name type="scientific">Polyplax serrata</name>
    <name type="common">Common mouse louse</name>
    <dbReference type="NCBI Taxonomy" id="468196"/>
    <lineage>
        <taxon>Eukaryota</taxon>
        <taxon>Metazoa</taxon>
        <taxon>Ecdysozoa</taxon>
        <taxon>Arthropoda</taxon>
        <taxon>Hexapoda</taxon>
        <taxon>Insecta</taxon>
        <taxon>Pterygota</taxon>
        <taxon>Neoptera</taxon>
        <taxon>Paraneoptera</taxon>
        <taxon>Psocodea</taxon>
        <taxon>Troctomorpha</taxon>
        <taxon>Phthiraptera</taxon>
        <taxon>Anoplura</taxon>
        <taxon>Polyplacidae</taxon>
        <taxon>Polyplax</taxon>
    </lineage>
</organism>
<gene>
    <name evidence="2" type="ORF">RUM44_011596</name>
</gene>
<keyword evidence="1" id="KW-0732">Signal</keyword>
<protein>
    <submittedName>
        <fullName evidence="2">Uncharacterized protein</fullName>
    </submittedName>
</protein>
<dbReference type="EMBL" id="JAWJWF010000046">
    <property type="protein sequence ID" value="KAK6624736.1"/>
    <property type="molecule type" value="Genomic_DNA"/>
</dbReference>
<name>A0ABR1AQK7_POLSC</name>
<evidence type="ECO:0000256" key="1">
    <source>
        <dbReference type="SAM" id="SignalP"/>
    </source>
</evidence>
<reference evidence="2 3" key="1">
    <citation type="submission" date="2023-09" db="EMBL/GenBank/DDBJ databases">
        <title>Genomes of two closely related lineages of the louse Polyplax serrata with different host specificities.</title>
        <authorList>
            <person name="Martinu J."/>
            <person name="Tarabai H."/>
            <person name="Stefka J."/>
            <person name="Hypsa V."/>
        </authorList>
    </citation>
    <scope>NUCLEOTIDE SEQUENCE [LARGE SCALE GENOMIC DNA]</scope>
    <source>
        <strain evidence="2">98ZLc_SE</strain>
    </source>
</reference>
<evidence type="ECO:0000313" key="3">
    <source>
        <dbReference type="Proteomes" id="UP001359485"/>
    </source>
</evidence>
<sequence>MNPTGYLFTKSVLFVVLLWLSLTSSVPTLDRYVAFARRLLFGPTNLKYSNAVIFDSNQGEINRWHYRRAYGHQGHHLIDAYGKGLSKEELHALGYL</sequence>
<dbReference type="Proteomes" id="UP001359485">
    <property type="component" value="Unassembled WGS sequence"/>
</dbReference>
<comment type="caution">
    <text evidence="2">The sequence shown here is derived from an EMBL/GenBank/DDBJ whole genome shotgun (WGS) entry which is preliminary data.</text>
</comment>
<proteinExistence type="predicted"/>
<feature type="signal peptide" evidence="1">
    <location>
        <begin position="1"/>
        <end position="25"/>
    </location>
</feature>
<accession>A0ABR1AQK7</accession>
<evidence type="ECO:0000313" key="2">
    <source>
        <dbReference type="EMBL" id="KAK6624736.1"/>
    </source>
</evidence>
<feature type="chain" id="PRO_5046654788" evidence="1">
    <location>
        <begin position="26"/>
        <end position="96"/>
    </location>
</feature>
<keyword evidence="3" id="KW-1185">Reference proteome</keyword>